<protein>
    <submittedName>
        <fullName evidence="1">Uncharacterized protein</fullName>
    </submittedName>
</protein>
<organism evidence="1 2">
    <name type="scientific">Mizuhopecten yessoensis</name>
    <name type="common">Japanese scallop</name>
    <name type="synonym">Patinopecten yessoensis</name>
    <dbReference type="NCBI Taxonomy" id="6573"/>
    <lineage>
        <taxon>Eukaryota</taxon>
        <taxon>Metazoa</taxon>
        <taxon>Spiralia</taxon>
        <taxon>Lophotrochozoa</taxon>
        <taxon>Mollusca</taxon>
        <taxon>Bivalvia</taxon>
        <taxon>Autobranchia</taxon>
        <taxon>Pteriomorphia</taxon>
        <taxon>Pectinida</taxon>
        <taxon>Pectinoidea</taxon>
        <taxon>Pectinidae</taxon>
        <taxon>Mizuhopecten</taxon>
    </lineage>
</organism>
<dbReference type="EMBL" id="NEDP02005221">
    <property type="protein sequence ID" value="OWF42809.1"/>
    <property type="molecule type" value="Genomic_DNA"/>
</dbReference>
<comment type="caution">
    <text evidence="1">The sequence shown here is derived from an EMBL/GenBank/DDBJ whole genome shotgun (WGS) entry which is preliminary data.</text>
</comment>
<accession>A0A210Q2B1</accession>
<keyword evidence="2" id="KW-1185">Reference proteome</keyword>
<sequence length="58" mass="7058">MLVFFFQFELDDFAWLWNLHLLRKSRNDQLAHGGPILMYISPEQYDTQDYVYPVCRSE</sequence>
<evidence type="ECO:0000313" key="1">
    <source>
        <dbReference type="EMBL" id="OWF42809.1"/>
    </source>
</evidence>
<dbReference type="AlphaFoldDB" id="A0A210Q2B1"/>
<name>A0A210Q2B1_MIZYE</name>
<evidence type="ECO:0000313" key="2">
    <source>
        <dbReference type="Proteomes" id="UP000242188"/>
    </source>
</evidence>
<dbReference type="Proteomes" id="UP000242188">
    <property type="component" value="Unassembled WGS sequence"/>
</dbReference>
<proteinExistence type="predicted"/>
<gene>
    <name evidence="1" type="ORF">KP79_PYT10902</name>
</gene>
<reference evidence="1 2" key="1">
    <citation type="journal article" date="2017" name="Nat. Ecol. Evol.">
        <title>Scallop genome provides insights into evolution of bilaterian karyotype and development.</title>
        <authorList>
            <person name="Wang S."/>
            <person name="Zhang J."/>
            <person name="Jiao W."/>
            <person name="Li J."/>
            <person name="Xun X."/>
            <person name="Sun Y."/>
            <person name="Guo X."/>
            <person name="Huan P."/>
            <person name="Dong B."/>
            <person name="Zhang L."/>
            <person name="Hu X."/>
            <person name="Sun X."/>
            <person name="Wang J."/>
            <person name="Zhao C."/>
            <person name="Wang Y."/>
            <person name="Wang D."/>
            <person name="Huang X."/>
            <person name="Wang R."/>
            <person name="Lv J."/>
            <person name="Li Y."/>
            <person name="Zhang Z."/>
            <person name="Liu B."/>
            <person name="Lu W."/>
            <person name="Hui Y."/>
            <person name="Liang J."/>
            <person name="Zhou Z."/>
            <person name="Hou R."/>
            <person name="Li X."/>
            <person name="Liu Y."/>
            <person name="Li H."/>
            <person name="Ning X."/>
            <person name="Lin Y."/>
            <person name="Zhao L."/>
            <person name="Xing Q."/>
            <person name="Dou J."/>
            <person name="Li Y."/>
            <person name="Mao J."/>
            <person name="Guo H."/>
            <person name="Dou H."/>
            <person name="Li T."/>
            <person name="Mu C."/>
            <person name="Jiang W."/>
            <person name="Fu Q."/>
            <person name="Fu X."/>
            <person name="Miao Y."/>
            <person name="Liu J."/>
            <person name="Yu Q."/>
            <person name="Li R."/>
            <person name="Liao H."/>
            <person name="Li X."/>
            <person name="Kong Y."/>
            <person name="Jiang Z."/>
            <person name="Chourrout D."/>
            <person name="Li R."/>
            <person name="Bao Z."/>
        </authorList>
    </citation>
    <scope>NUCLEOTIDE SEQUENCE [LARGE SCALE GENOMIC DNA]</scope>
    <source>
        <strain evidence="1 2">PY_sf001</strain>
    </source>
</reference>